<gene>
    <name evidence="1" type="ORF">HPB47_002623</name>
</gene>
<dbReference type="EMBL" id="JABSTQ010010359">
    <property type="protein sequence ID" value="KAG0421477.1"/>
    <property type="molecule type" value="Genomic_DNA"/>
</dbReference>
<name>A0AC60PKP9_IXOPE</name>
<accession>A0AC60PKP9</accession>
<sequence>MVIRALIPELFWHPGHSAAVFSSSLVEDMAAPAFPETPALDELPPKQDAELQGSLYGSFPTECFSNVALRMSKFILIRWVLDNALDVCPLSALENKETRARLLNDADSIGPLRGSRVVVKRWEEPEEAIIIDAGLKEIMRKRRQWLTSEAASESQAHPQNVSDVKCWEQSFALELGVDGLPKSIRRTAPTHTLCPFRSVENWWNRSSGLRTGLLVQLTALQVVLDIAQHESGESLWLHDTRREVLAERQLTRRLQEALLDKIVNRRPLDGCREPHWLLEPSTRNAKNGEIGQTTNKLRHNKHQYRKPWHRQSCHNQSWLYKPQHHHFWNRQFWHHPKSKYKSKCQPHCQPKKSL</sequence>
<organism evidence="1 2">
    <name type="scientific">Ixodes persulcatus</name>
    <name type="common">Taiga tick</name>
    <dbReference type="NCBI Taxonomy" id="34615"/>
    <lineage>
        <taxon>Eukaryota</taxon>
        <taxon>Metazoa</taxon>
        <taxon>Ecdysozoa</taxon>
        <taxon>Arthropoda</taxon>
        <taxon>Chelicerata</taxon>
        <taxon>Arachnida</taxon>
        <taxon>Acari</taxon>
        <taxon>Parasitiformes</taxon>
        <taxon>Ixodida</taxon>
        <taxon>Ixodoidea</taxon>
        <taxon>Ixodidae</taxon>
        <taxon>Ixodinae</taxon>
        <taxon>Ixodes</taxon>
    </lineage>
</organism>
<comment type="caution">
    <text evidence="1">The sequence shown here is derived from an EMBL/GenBank/DDBJ whole genome shotgun (WGS) entry which is preliminary data.</text>
</comment>
<protein>
    <submittedName>
        <fullName evidence="1">Uncharacterized protein</fullName>
    </submittedName>
</protein>
<dbReference type="Proteomes" id="UP000805193">
    <property type="component" value="Unassembled WGS sequence"/>
</dbReference>
<evidence type="ECO:0000313" key="1">
    <source>
        <dbReference type="EMBL" id="KAG0421477.1"/>
    </source>
</evidence>
<keyword evidence="2" id="KW-1185">Reference proteome</keyword>
<reference evidence="1 2" key="1">
    <citation type="journal article" date="2020" name="Cell">
        <title>Large-Scale Comparative Analyses of Tick Genomes Elucidate Their Genetic Diversity and Vector Capacities.</title>
        <authorList>
            <consortium name="Tick Genome and Microbiome Consortium (TIGMIC)"/>
            <person name="Jia N."/>
            <person name="Wang J."/>
            <person name="Shi W."/>
            <person name="Du L."/>
            <person name="Sun Y."/>
            <person name="Zhan W."/>
            <person name="Jiang J.F."/>
            <person name="Wang Q."/>
            <person name="Zhang B."/>
            <person name="Ji P."/>
            <person name="Bell-Sakyi L."/>
            <person name="Cui X.M."/>
            <person name="Yuan T.T."/>
            <person name="Jiang B.G."/>
            <person name="Yang W.F."/>
            <person name="Lam T.T."/>
            <person name="Chang Q.C."/>
            <person name="Ding S.J."/>
            <person name="Wang X.J."/>
            <person name="Zhu J.G."/>
            <person name="Ruan X.D."/>
            <person name="Zhao L."/>
            <person name="Wei J.T."/>
            <person name="Ye R.Z."/>
            <person name="Que T.C."/>
            <person name="Du C.H."/>
            <person name="Zhou Y.H."/>
            <person name="Cheng J.X."/>
            <person name="Dai P.F."/>
            <person name="Guo W.B."/>
            <person name="Han X.H."/>
            <person name="Huang E.J."/>
            <person name="Li L.F."/>
            <person name="Wei W."/>
            <person name="Gao Y.C."/>
            <person name="Liu J.Z."/>
            <person name="Shao H.Z."/>
            <person name="Wang X."/>
            <person name="Wang C.C."/>
            <person name="Yang T.C."/>
            <person name="Huo Q.B."/>
            <person name="Li W."/>
            <person name="Chen H.Y."/>
            <person name="Chen S.E."/>
            <person name="Zhou L.G."/>
            <person name="Ni X.B."/>
            <person name="Tian J.H."/>
            <person name="Sheng Y."/>
            <person name="Liu T."/>
            <person name="Pan Y.S."/>
            <person name="Xia L.Y."/>
            <person name="Li J."/>
            <person name="Zhao F."/>
            <person name="Cao W.C."/>
        </authorList>
    </citation>
    <scope>NUCLEOTIDE SEQUENCE [LARGE SCALE GENOMIC DNA]</scope>
    <source>
        <strain evidence="1">Iper-2018</strain>
    </source>
</reference>
<proteinExistence type="predicted"/>
<evidence type="ECO:0000313" key="2">
    <source>
        <dbReference type="Proteomes" id="UP000805193"/>
    </source>
</evidence>